<accession>A0A9D3YA11</accession>
<comment type="caution">
    <text evidence="1">The sequence shown here is derived from an EMBL/GenBank/DDBJ whole genome shotgun (WGS) entry which is preliminary data.</text>
</comment>
<sequence>MPFHTHKKVDPCDLDVELRSKFKTGTEITGRHAYPLSVHSMAAHLMVSSVRILHREERFTRTGLRERVATFGPTSAGETREPLHRKL</sequence>
<name>A0A9D3YA11_DREPO</name>
<evidence type="ECO:0000313" key="1">
    <source>
        <dbReference type="EMBL" id="KAH3694976.1"/>
    </source>
</evidence>
<evidence type="ECO:0000313" key="2">
    <source>
        <dbReference type="Proteomes" id="UP000828390"/>
    </source>
</evidence>
<protein>
    <submittedName>
        <fullName evidence="1">Uncharacterized protein</fullName>
    </submittedName>
</protein>
<proteinExistence type="predicted"/>
<dbReference type="EMBL" id="JAIWYP010000016">
    <property type="protein sequence ID" value="KAH3694976.1"/>
    <property type="molecule type" value="Genomic_DNA"/>
</dbReference>
<reference evidence="1" key="1">
    <citation type="journal article" date="2019" name="bioRxiv">
        <title>The Genome of the Zebra Mussel, Dreissena polymorpha: A Resource for Invasive Species Research.</title>
        <authorList>
            <person name="McCartney M.A."/>
            <person name="Auch B."/>
            <person name="Kono T."/>
            <person name="Mallez S."/>
            <person name="Zhang Y."/>
            <person name="Obille A."/>
            <person name="Becker A."/>
            <person name="Abrahante J.E."/>
            <person name="Garbe J."/>
            <person name="Badalamenti J.P."/>
            <person name="Herman A."/>
            <person name="Mangelson H."/>
            <person name="Liachko I."/>
            <person name="Sullivan S."/>
            <person name="Sone E.D."/>
            <person name="Koren S."/>
            <person name="Silverstein K.A.T."/>
            <person name="Beckman K.B."/>
            <person name="Gohl D.M."/>
        </authorList>
    </citation>
    <scope>NUCLEOTIDE SEQUENCE</scope>
    <source>
        <strain evidence="1">Duluth1</strain>
        <tissue evidence="1">Whole animal</tissue>
    </source>
</reference>
<keyword evidence="2" id="KW-1185">Reference proteome</keyword>
<reference evidence="1" key="2">
    <citation type="submission" date="2020-11" db="EMBL/GenBank/DDBJ databases">
        <authorList>
            <person name="McCartney M.A."/>
            <person name="Auch B."/>
            <person name="Kono T."/>
            <person name="Mallez S."/>
            <person name="Becker A."/>
            <person name="Gohl D.M."/>
            <person name="Silverstein K.A.T."/>
            <person name="Koren S."/>
            <person name="Bechman K.B."/>
            <person name="Herman A."/>
            <person name="Abrahante J.E."/>
            <person name="Garbe J."/>
        </authorList>
    </citation>
    <scope>NUCLEOTIDE SEQUENCE</scope>
    <source>
        <strain evidence="1">Duluth1</strain>
        <tissue evidence="1">Whole animal</tissue>
    </source>
</reference>
<gene>
    <name evidence="1" type="ORF">DPMN_082423</name>
</gene>
<organism evidence="1 2">
    <name type="scientific">Dreissena polymorpha</name>
    <name type="common">Zebra mussel</name>
    <name type="synonym">Mytilus polymorpha</name>
    <dbReference type="NCBI Taxonomy" id="45954"/>
    <lineage>
        <taxon>Eukaryota</taxon>
        <taxon>Metazoa</taxon>
        <taxon>Spiralia</taxon>
        <taxon>Lophotrochozoa</taxon>
        <taxon>Mollusca</taxon>
        <taxon>Bivalvia</taxon>
        <taxon>Autobranchia</taxon>
        <taxon>Heteroconchia</taxon>
        <taxon>Euheterodonta</taxon>
        <taxon>Imparidentia</taxon>
        <taxon>Neoheterodontei</taxon>
        <taxon>Myida</taxon>
        <taxon>Dreissenoidea</taxon>
        <taxon>Dreissenidae</taxon>
        <taxon>Dreissena</taxon>
    </lineage>
</organism>
<dbReference type="AlphaFoldDB" id="A0A9D3YA11"/>
<dbReference type="Proteomes" id="UP000828390">
    <property type="component" value="Unassembled WGS sequence"/>
</dbReference>